<evidence type="ECO:0008006" key="4">
    <source>
        <dbReference type="Google" id="ProtNLM"/>
    </source>
</evidence>
<keyword evidence="3" id="KW-1185">Reference proteome</keyword>
<organism evidence="2 3">
    <name type="scientific">Papillibacter cinnamivorans DSM 12816</name>
    <dbReference type="NCBI Taxonomy" id="1122930"/>
    <lineage>
        <taxon>Bacteria</taxon>
        <taxon>Bacillati</taxon>
        <taxon>Bacillota</taxon>
        <taxon>Clostridia</taxon>
        <taxon>Eubacteriales</taxon>
        <taxon>Oscillospiraceae</taxon>
        <taxon>Papillibacter</taxon>
    </lineage>
</organism>
<evidence type="ECO:0000256" key="1">
    <source>
        <dbReference type="SAM" id="Phobius"/>
    </source>
</evidence>
<dbReference type="RefSeq" id="WP_084233209.1">
    <property type="nucleotide sequence ID" value="NZ_FWXW01000001.1"/>
</dbReference>
<feature type="transmembrane region" description="Helical" evidence="1">
    <location>
        <begin position="350"/>
        <end position="372"/>
    </location>
</feature>
<proteinExistence type="predicted"/>
<evidence type="ECO:0000313" key="3">
    <source>
        <dbReference type="Proteomes" id="UP000192790"/>
    </source>
</evidence>
<sequence length="455" mass="49337">MALMKRAYGAEQPYIPLGIFKVRFPFIHYRLEWPEVIQGLFCTAISAAAYVYHMENLGISFELAFLLTVINELLYFIHVTMGDPVCPGWITPAIPLTLSYLSAYAVGPERIQALAAVQIMTALFFFFFGITGLAKKIIGIVPKSMQAGILLGAGFSAVNSVIKANGRVVGMEISFWVGAVISLIVLYSVHYNKFRTKNKLLDLLGKAGIVPGMIAALIVGVVIGEIPMPTIQWGIFHNFDFAGILSQTSVFGIGWPSISLFLNCIPLVISIYIIAFGDFITSEALIRDADKVRDDEIIDFNPSRSNILSGIRNLIEGIFCPHVTLAGPLWGAGTIAVAERYKRGRAGMDSIFSGMGTLKFAMIVGIFITPLMSIFTPVAPVLVSLTLFVQGFASGYLAMEMLKTREERGCACIMGVATGFVSAATGLLVGLILHVLIGFPKQQKTEAALAEAEVK</sequence>
<feature type="transmembrane region" description="Helical" evidence="1">
    <location>
        <begin position="174"/>
        <end position="191"/>
    </location>
</feature>
<name>A0A1W1YPA8_9FIRM</name>
<dbReference type="OrthoDB" id="354989at2"/>
<feature type="transmembrane region" description="Helical" evidence="1">
    <location>
        <begin position="260"/>
        <end position="281"/>
    </location>
</feature>
<dbReference type="AlphaFoldDB" id="A0A1W1YPA8"/>
<feature type="transmembrane region" description="Helical" evidence="1">
    <location>
        <begin position="59"/>
        <end position="77"/>
    </location>
</feature>
<feature type="transmembrane region" description="Helical" evidence="1">
    <location>
        <begin position="203"/>
        <end position="223"/>
    </location>
</feature>
<gene>
    <name evidence="2" type="ORF">SAMN02745168_0579</name>
</gene>
<feature type="transmembrane region" description="Helical" evidence="1">
    <location>
        <begin position="113"/>
        <end position="133"/>
    </location>
</feature>
<reference evidence="2 3" key="1">
    <citation type="submission" date="2017-04" db="EMBL/GenBank/DDBJ databases">
        <authorList>
            <person name="Afonso C.L."/>
            <person name="Miller P.J."/>
            <person name="Scott M.A."/>
            <person name="Spackman E."/>
            <person name="Goraichik I."/>
            <person name="Dimitrov K.M."/>
            <person name="Suarez D.L."/>
            <person name="Swayne D.E."/>
        </authorList>
    </citation>
    <scope>NUCLEOTIDE SEQUENCE [LARGE SCALE GENOMIC DNA]</scope>
    <source>
        <strain evidence="2 3">DSM 12816</strain>
    </source>
</reference>
<protein>
    <recommendedName>
        <fullName evidence="4">Permease family protein</fullName>
    </recommendedName>
</protein>
<accession>A0A1W1YPA8</accession>
<evidence type="ECO:0000313" key="2">
    <source>
        <dbReference type="EMBL" id="SMC37952.1"/>
    </source>
</evidence>
<keyword evidence="1" id="KW-0812">Transmembrane</keyword>
<dbReference type="STRING" id="1122930.SAMN02745168_0579"/>
<dbReference type="EMBL" id="FWXW01000001">
    <property type="protein sequence ID" value="SMC37952.1"/>
    <property type="molecule type" value="Genomic_DNA"/>
</dbReference>
<dbReference type="Proteomes" id="UP000192790">
    <property type="component" value="Unassembled WGS sequence"/>
</dbReference>
<feature type="transmembrane region" description="Helical" evidence="1">
    <location>
        <begin position="411"/>
        <end position="437"/>
    </location>
</feature>
<keyword evidence="1" id="KW-0472">Membrane</keyword>
<feature type="transmembrane region" description="Helical" evidence="1">
    <location>
        <begin position="145"/>
        <end position="162"/>
    </location>
</feature>
<keyword evidence="1" id="KW-1133">Transmembrane helix</keyword>
<feature type="transmembrane region" description="Helical" evidence="1">
    <location>
        <begin position="378"/>
        <end position="399"/>
    </location>
</feature>